<dbReference type="EMBL" id="UZWD01000017">
    <property type="protein sequence ID" value="VDS03880.1"/>
    <property type="molecule type" value="Genomic_DNA"/>
</dbReference>
<evidence type="ECO:0000259" key="2">
    <source>
        <dbReference type="Pfam" id="PF13476"/>
    </source>
</evidence>
<feature type="domain" description="Rad50/SbcC-type AAA" evidence="2">
    <location>
        <begin position="5"/>
        <end position="256"/>
    </location>
</feature>
<evidence type="ECO:0000256" key="1">
    <source>
        <dbReference type="SAM" id="Coils"/>
    </source>
</evidence>
<gene>
    <name evidence="3" type="ORF">DEVEQU_01009</name>
</gene>
<proteinExistence type="predicted"/>
<dbReference type="SUPFAM" id="SSF52540">
    <property type="entry name" value="P-loop containing nucleoside triphosphate hydrolases"/>
    <property type="match status" value="2"/>
</dbReference>
<dbReference type="OrthoDB" id="9795626at2"/>
<evidence type="ECO:0000313" key="3">
    <source>
        <dbReference type="EMBL" id="VDS03880.1"/>
    </source>
</evidence>
<dbReference type="InterPro" id="IPR038729">
    <property type="entry name" value="Rad50/SbcC_AAA"/>
</dbReference>
<dbReference type="GO" id="GO:0006302">
    <property type="term" value="P:double-strand break repair"/>
    <property type="evidence" value="ECO:0007669"/>
    <property type="project" value="InterPro"/>
</dbReference>
<dbReference type="Pfam" id="PF13476">
    <property type="entry name" value="AAA_23"/>
    <property type="match status" value="1"/>
</dbReference>
<dbReference type="InterPro" id="IPR027417">
    <property type="entry name" value="P-loop_NTPase"/>
</dbReference>
<dbReference type="RefSeq" id="WP_126149479.1">
    <property type="nucleotide sequence ID" value="NZ_JBHTMH010000001.1"/>
</dbReference>
<keyword evidence="1" id="KW-0175">Coiled coil</keyword>
<dbReference type="PANTHER" id="PTHR32114:SF2">
    <property type="entry name" value="ABC TRANSPORTER ABCH.3"/>
    <property type="match status" value="1"/>
</dbReference>
<dbReference type="AlphaFoldDB" id="A0A447I8L1"/>
<name>A0A447I8L1_9HYPH</name>
<organism evidence="3 4">
    <name type="scientific">Devosia equisanguinis</name>
    <dbReference type="NCBI Taxonomy" id="2490941"/>
    <lineage>
        <taxon>Bacteria</taxon>
        <taxon>Pseudomonadati</taxon>
        <taxon>Pseudomonadota</taxon>
        <taxon>Alphaproteobacteria</taxon>
        <taxon>Hyphomicrobiales</taxon>
        <taxon>Devosiaceae</taxon>
        <taxon>Devosia</taxon>
    </lineage>
</organism>
<dbReference type="Proteomes" id="UP000268844">
    <property type="component" value="Unassembled WGS sequence"/>
</dbReference>
<accession>A0A447I8L1</accession>
<dbReference type="Gene3D" id="3.40.50.300">
    <property type="entry name" value="P-loop containing nucleotide triphosphate hydrolases"/>
    <property type="match status" value="2"/>
</dbReference>
<keyword evidence="4" id="KW-1185">Reference proteome</keyword>
<reference evidence="3 4" key="1">
    <citation type="submission" date="2018-12" db="EMBL/GenBank/DDBJ databases">
        <authorList>
            <person name="Criscuolo A."/>
        </authorList>
    </citation>
    <scope>NUCLEOTIDE SEQUENCE [LARGE SCALE GENOMIC DNA]</scope>
    <source>
        <strain evidence="3">ACIP1116281</strain>
    </source>
</reference>
<dbReference type="PANTHER" id="PTHR32114">
    <property type="entry name" value="ABC TRANSPORTER ABCH.3"/>
    <property type="match status" value="1"/>
</dbReference>
<dbReference type="GO" id="GO:0016887">
    <property type="term" value="F:ATP hydrolysis activity"/>
    <property type="evidence" value="ECO:0007669"/>
    <property type="project" value="InterPro"/>
</dbReference>
<feature type="coiled-coil region" evidence="1">
    <location>
        <begin position="198"/>
        <end position="256"/>
    </location>
</feature>
<evidence type="ECO:0000313" key="4">
    <source>
        <dbReference type="Proteomes" id="UP000268844"/>
    </source>
</evidence>
<protein>
    <submittedName>
        <fullName evidence="3">Chromosome segregation protein</fullName>
    </submittedName>
</protein>
<feature type="coiled-coil region" evidence="1">
    <location>
        <begin position="304"/>
        <end position="334"/>
    </location>
</feature>
<sequence length="661" mass="73920">MKLHKLTMLNFMPYYGEIALDFPTDEQQNVMIVFGDNMRGKTSLLNALRWGFYGKAIGRHSRTIGLQDIVNKDAAGAGNWKVQVFIQFEANGYKYDLRRTADRRANVAIPMRPEDFTTSVHLTKDGAAVSGDQVRPEIDQIAPEQISRFFLFDGELLQEYESLLIEGSEEGRQIKEAIEDVLGVPALIKGRAELGSILKQATKSQTQELQQVQGLEKQAANQRDLTSRQDALERDRDTLQQKLDTTRKTRTQLEDDLDASASVLAQKAKLDGLRTTRTGLETTIKQRDLDRRSLLGEAWQDLLDARLSANRSALEEQQRQLTQEVRKQATLEQKSRQLQDLVDRGVCPTCGQTVDADHNHSFGATLGALQIEMAKAVDTTNQLQSIAAQLAALSKVRGVGAGVRIREIDRDLKRAFVDLQKTENDIASIEDEISGQDTAELARKRILKDEAIKEEGRLQGDIERVKKDIDKVRHELTVAQKAIEGLGAARSRRSTTKVAVTQGLERIFAASIEKLRDRLRGRVQTLANDAFRRMTTQKNYRGLEINSNYGLSIIDDVGRKVTVRSAGAEQVVALSLIDGLNRTGRSVGPVIMDTPFGRLDLKHRDNILSYLPEVTSQFVLLVHSGEIRPDTDLSSVKPRIGFAYQIVEVSPTRSKIERVSL</sequence>
<feature type="coiled-coil region" evidence="1">
    <location>
        <begin position="405"/>
        <end position="482"/>
    </location>
</feature>